<sequence length="104" mass="11412">MLKKVIGRSLLSTLILGLIVWAASTLFSFSYLEWSFLIGLAISVVLYFFNSSGGLLSKGTNFEASQAGWKVQSDNELKVNVGAVFYGAVLYTIISLVLTIITYY</sequence>
<keyword evidence="1" id="KW-0812">Transmembrane</keyword>
<gene>
    <name evidence="2" type="ORF">FBF83_04795</name>
</gene>
<accession>A0A4U1MNQ2</accession>
<evidence type="ECO:0000256" key="1">
    <source>
        <dbReference type="SAM" id="Phobius"/>
    </source>
</evidence>
<protein>
    <recommendedName>
        <fullName evidence="4">DUF5316 domain-containing protein</fullName>
    </recommendedName>
</protein>
<name>A0A4U1MNQ2_9BACL</name>
<proteinExistence type="predicted"/>
<dbReference type="OrthoDB" id="2872863at2"/>
<keyword evidence="1" id="KW-1133">Transmembrane helix</keyword>
<comment type="caution">
    <text evidence="2">The sequence shown here is derived from an EMBL/GenBank/DDBJ whole genome shotgun (WGS) entry which is preliminary data.</text>
</comment>
<feature type="transmembrane region" description="Helical" evidence="1">
    <location>
        <begin position="83"/>
        <end position="103"/>
    </location>
</feature>
<keyword evidence="1" id="KW-0472">Membrane</keyword>
<organism evidence="2 3">
    <name type="scientific">Guptibacillus hwajinpoensis</name>
    <dbReference type="NCBI Taxonomy" id="208199"/>
    <lineage>
        <taxon>Bacteria</taxon>
        <taxon>Bacillati</taxon>
        <taxon>Bacillota</taxon>
        <taxon>Bacilli</taxon>
        <taxon>Bacillales</taxon>
        <taxon>Guptibacillaceae</taxon>
        <taxon>Guptibacillus</taxon>
    </lineage>
</organism>
<reference evidence="2 3" key="1">
    <citation type="submission" date="2019-04" db="EMBL/GenBank/DDBJ databases">
        <title>Genome sequence of Bacillus hwajinpoensis strain Y2.</title>
        <authorList>
            <person name="Fair J.L."/>
            <person name="Maclea K.S."/>
        </authorList>
    </citation>
    <scope>NUCLEOTIDE SEQUENCE [LARGE SCALE GENOMIC DNA]</scope>
    <source>
        <strain evidence="2 3">Y2</strain>
    </source>
</reference>
<feature type="transmembrane region" description="Helical" evidence="1">
    <location>
        <begin position="32"/>
        <end position="49"/>
    </location>
</feature>
<dbReference type="Proteomes" id="UP000310541">
    <property type="component" value="Unassembled WGS sequence"/>
</dbReference>
<evidence type="ECO:0000313" key="2">
    <source>
        <dbReference type="EMBL" id="TKD72120.1"/>
    </source>
</evidence>
<dbReference type="EMBL" id="SWFM01000001">
    <property type="protein sequence ID" value="TKD72120.1"/>
    <property type="molecule type" value="Genomic_DNA"/>
</dbReference>
<evidence type="ECO:0000313" key="3">
    <source>
        <dbReference type="Proteomes" id="UP000310541"/>
    </source>
</evidence>
<dbReference type="AlphaFoldDB" id="A0A4U1MNQ2"/>
<evidence type="ECO:0008006" key="4">
    <source>
        <dbReference type="Google" id="ProtNLM"/>
    </source>
</evidence>